<dbReference type="EMBL" id="JACOPV010000009">
    <property type="protein sequence ID" value="MBM5458874.1"/>
    <property type="molecule type" value="Genomic_DNA"/>
</dbReference>
<gene>
    <name evidence="1" type="ORF">H8F21_15010</name>
</gene>
<comment type="caution">
    <text evidence="1">The sequence shown here is derived from an EMBL/GenBank/DDBJ whole genome shotgun (WGS) entry which is preliminary data.</text>
</comment>
<keyword evidence="2" id="KW-1185">Reference proteome</keyword>
<proteinExistence type="predicted"/>
<name>A0ABS2BZ59_9PSED</name>
<dbReference type="RefSeq" id="WP_203584796.1">
    <property type="nucleotide sequence ID" value="NZ_JACOPV010000009.1"/>
</dbReference>
<evidence type="ECO:0000313" key="2">
    <source>
        <dbReference type="Proteomes" id="UP000745663"/>
    </source>
</evidence>
<organism evidence="1 2">
    <name type="scientific">Pseudomonas arcuscaelestis</name>
    <dbReference type="NCBI Taxonomy" id="2710591"/>
    <lineage>
        <taxon>Bacteria</taxon>
        <taxon>Pseudomonadati</taxon>
        <taxon>Pseudomonadota</taxon>
        <taxon>Gammaproteobacteria</taxon>
        <taxon>Pseudomonadales</taxon>
        <taxon>Pseudomonadaceae</taxon>
        <taxon>Pseudomonas</taxon>
    </lineage>
</organism>
<dbReference type="Proteomes" id="UP000745663">
    <property type="component" value="Unassembled WGS sequence"/>
</dbReference>
<protein>
    <submittedName>
        <fullName evidence="1">Uncharacterized protein</fullName>
    </submittedName>
</protein>
<sequence length="214" mass="23282">MPQPIPSMRTVGKVLTPEGQHHFAYLAIHPHQDLALLDAYAHDVGTAPGIRVVADEDTFLLLDESAYAACLAAGTAAPLDESTCEWVRERAEADEAEWYGCVTEVAIKQDKLGTPVVLGYYSRDEAEAIASMLTPDPHLVALNPKQILEADASGDVYHYQLRFPDDSEDSVLFVRAPDCDTGLEFAKAHLRSLRNATPEVEIVGINTGLLARAV</sequence>
<evidence type="ECO:0000313" key="1">
    <source>
        <dbReference type="EMBL" id="MBM5458874.1"/>
    </source>
</evidence>
<reference evidence="1 2" key="1">
    <citation type="submission" date="2020-08" db="EMBL/GenBank/DDBJ databases">
        <title>Description of novel Pseudomonas species.</title>
        <authorList>
            <person name="Duman M."/>
            <person name="Mulet M."/>
            <person name="Altun S."/>
            <person name="Saticioglu I.B."/>
            <person name="Lalucat J."/>
            <person name="Garcia-Valdes E."/>
        </authorList>
    </citation>
    <scope>NUCLEOTIDE SEQUENCE [LARGE SCALE GENOMIC DNA]</scope>
    <source>
        <strain evidence="1 2">P66</strain>
    </source>
</reference>
<accession>A0ABS2BZ59</accession>